<name>A0AAD4CLX1_ASPNN</name>
<protein>
    <recommendedName>
        <fullName evidence="10">Cytochrome P450</fullName>
    </recommendedName>
</protein>
<dbReference type="InterPro" id="IPR001128">
    <property type="entry name" value="Cyt_P450"/>
</dbReference>
<evidence type="ECO:0000256" key="7">
    <source>
        <dbReference type="PIRSR" id="PIRSR602403-1"/>
    </source>
</evidence>
<evidence type="ECO:0000313" key="9">
    <source>
        <dbReference type="Proteomes" id="UP001194746"/>
    </source>
</evidence>
<dbReference type="GO" id="GO:0016705">
    <property type="term" value="F:oxidoreductase activity, acting on paired donors, with incorporation or reduction of molecular oxygen"/>
    <property type="evidence" value="ECO:0007669"/>
    <property type="project" value="InterPro"/>
</dbReference>
<dbReference type="SUPFAM" id="SSF48264">
    <property type="entry name" value="Cytochrome P450"/>
    <property type="match status" value="1"/>
</dbReference>
<reference evidence="8" key="1">
    <citation type="journal article" date="2019" name="Beilstein J. Org. Chem.">
        <title>Nanangenines: drimane sesquiterpenoids as the dominant metabolite cohort of a novel Australian fungus, Aspergillus nanangensis.</title>
        <authorList>
            <person name="Lacey H.J."/>
            <person name="Gilchrist C.L.M."/>
            <person name="Crombie A."/>
            <person name="Kalaitzis J.A."/>
            <person name="Vuong D."/>
            <person name="Rutledge P.J."/>
            <person name="Turner P."/>
            <person name="Pitt J.I."/>
            <person name="Lacey E."/>
            <person name="Chooi Y.H."/>
            <person name="Piggott A.M."/>
        </authorList>
    </citation>
    <scope>NUCLEOTIDE SEQUENCE</scope>
    <source>
        <strain evidence="8">MST-FP2251</strain>
    </source>
</reference>
<keyword evidence="4" id="KW-0560">Oxidoreductase</keyword>
<keyword evidence="7" id="KW-0349">Heme</keyword>
<dbReference type="PANTHER" id="PTHR24305">
    <property type="entry name" value="CYTOCHROME P450"/>
    <property type="match status" value="1"/>
</dbReference>
<organism evidence="8 9">
    <name type="scientific">Aspergillus nanangensis</name>
    <dbReference type="NCBI Taxonomy" id="2582783"/>
    <lineage>
        <taxon>Eukaryota</taxon>
        <taxon>Fungi</taxon>
        <taxon>Dikarya</taxon>
        <taxon>Ascomycota</taxon>
        <taxon>Pezizomycotina</taxon>
        <taxon>Eurotiomycetes</taxon>
        <taxon>Eurotiomycetidae</taxon>
        <taxon>Eurotiales</taxon>
        <taxon>Aspergillaceae</taxon>
        <taxon>Aspergillus</taxon>
        <taxon>Aspergillus subgen. Circumdati</taxon>
    </lineage>
</organism>
<dbReference type="AlphaFoldDB" id="A0AAD4CLX1"/>
<dbReference type="InterPro" id="IPR036396">
    <property type="entry name" value="Cyt_P450_sf"/>
</dbReference>
<evidence type="ECO:0000256" key="1">
    <source>
        <dbReference type="ARBA" id="ARBA00001971"/>
    </source>
</evidence>
<dbReference type="PRINTS" id="PR00385">
    <property type="entry name" value="P450"/>
</dbReference>
<dbReference type="Gene3D" id="1.10.630.10">
    <property type="entry name" value="Cytochrome P450"/>
    <property type="match status" value="1"/>
</dbReference>
<dbReference type="GO" id="GO:0005506">
    <property type="term" value="F:iron ion binding"/>
    <property type="evidence" value="ECO:0007669"/>
    <property type="project" value="InterPro"/>
</dbReference>
<dbReference type="Proteomes" id="UP001194746">
    <property type="component" value="Unassembled WGS sequence"/>
</dbReference>
<evidence type="ECO:0000313" key="8">
    <source>
        <dbReference type="EMBL" id="KAF9888934.1"/>
    </source>
</evidence>
<dbReference type="PANTHER" id="PTHR24305:SF223">
    <property type="entry name" value="CYTOCHROME P450-DIT2"/>
    <property type="match status" value="1"/>
</dbReference>
<comment type="similarity">
    <text evidence="2">Belongs to the cytochrome P450 family.</text>
</comment>
<proteinExistence type="inferred from homology"/>
<reference evidence="8" key="2">
    <citation type="submission" date="2020-02" db="EMBL/GenBank/DDBJ databases">
        <authorList>
            <person name="Gilchrist C.L.M."/>
            <person name="Chooi Y.-H."/>
        </authorList>
    </citation>
    <scope>NUCLEOTIDE SEQUENCE</scope>
    <source>
        <strain evidence="8">MST-FP2251</strain>
    </source>
</reference>
<dbReference type="EMBL" id="VCAU01000041">
    <property type="protein sequence ID" value="KAF9888934.1"/>
    <property type="molecule type" value="Genomic_DNA"/>
</dbReference>
<evidence type="ECO:0000256" key="4">
    <source>
        <dbReference type="ARBA" id="ARBA00023002"/>
    </source>
</evidence>
<dbReference type="InterPro" id="IPR002403">
    <property type="entry name" value="Cyt_P450_E_grp-IV"/>
</dbReference>
<comment type="caution">
    <text evidence="8">The sequence shown here is derived from an EMBL/GenBank/DDBJ whole genome shotgun (WGS) entry which is preliminary data.</text>
</comment>
<dbReference type="PRINTS" id="PR00465">
    <property type="entry name" value="EP450IV"/>
</dbReference>
<gene>
    <name evidence="8" type="ORF">FE257_008103</name>
</gene>
<dbReference type="InterPro" id="IPR050121">
    <property type="entry name" value="Cytochrome_P450_monoxygenase"/>
</dbReference>
<dbReference type="GO" id="GO:0004497">
    <property type="term" value="F:monooxygenase activity"/>
    <property type="evidence" value="ECO:0007669"/>
    <property type="project" value="UniProtKB-KW"/>
</dbReference>
<evidence type="ECO:0000256" key="2">
    <source>
        <dbReference type="ARBA" id="ARBA00010617"/>
    </source>
</evidence>
<accession>A0AAD4CLX1</accession>
<evidence type="ECO:0000256" key="6">
    <source>
        <dbReference type="ARBA" id="ARBA00023033"/>
    </source>
</evidence>
<evidence type="ECO:0008006" key="10">
    <source>
        <dbReference type="Google" id="ProtNLM"/>
    </source>
</evidence>
<sequence>MYPPVFLLVLSMLIILSGIFYAISLPKGFPCNIPVIPFWRHTLDVAKGMSRADLYNTRIREPIEKHGAVARWHEGRWTILVTKPEFLVQIFKESRGPLTRQGFYHRVPGGYTAQFFGENIIDSDGDLHNVFVKLLRPGILRPVNITRMREMSQLLVQKLLRDQQAVFASGIGCHIGSQVWHWAVDVFGEFFLDTQMDDLDYSQTAVQKILGARNQSFIGRFRDHFPVIEQLPYTFDISKRTRARLNKLEDTIVGHAERRLQKGPPLPGDENKLIFLLNRARKSGLISDFHYRSNLNQLFVAGHENVETTLVAAMLELATRPDLQDRLFVEVSENLPIDYVPDDLDKLPLLSAVIYETLRLYPPLGTLTNRRTTEPFSLGPDILIPPGTFMGWHAYGVHTDPQLWGANAREFDPDRWGTDSRAVHSMFRSQQVTGRYIPFSLHSRRCLGVTFALTQLRVVLCELVRRLEWELSPDHVFAFSKIVLDVRDMFLGFT</sequence>
<keyword evidence="6" id="KW-0503">Monooxygenase</keyword>
<feature type="binding site" description="axial binding residue" evidence="7">
    <location>
        <position position="446"/>
    </location>
    <ligand>
        <name>heme</name>
        <dbReference type="ChEBI" id="CHEBI:30413"/>
    </ligand>
    <ligandPart>
        <name>Fe</name>
        <dbReference type="ChEBI" id="CHEBI:18248"/>
    </ligandPart>
</feature>
<dbReference type="GO" id="GO:0020037">
    <property type="term" value="F:heme binding"/>
    <property type="evidence" value="ECO:0007669"/>
    <property type="project" value="InterPro"/>
</dbReference>
<evidence type="ECO:0000256" key="3">
    <source>
        <dbReference type="ARBA" id="ARBA00022723"/>
    </source>
</evidence>
<dbReference type="Pfam" id="PF00067">
    <property type="entry name" value="p450"/>
    <property type="match status" value="1"/>
</dbReference>
<keyword evidence="9" id="KW-1185">Reference proteome</keyword>
<comment type="cofactor">
    <cofactor evidence="1 7">
        <name>heme</name>
        <dbReference type="ChEBI" id="CHEBI:30413"/>
    </cofactor>
</comment>
<keyword evidence="3 7" id="KW-0479">Metal-binding</keyword>
<keyword evidence="5 7" id="KW-0408">Iron</keyword>
<evidence type="ECO:0000256" key="5">
    <source>
        <dbReference type="ARBA" id="ARBA00023004"/>
    </source>
</evidence>